<dbReference type="Pfam" id="PF12146">
    <property type="entry name" value="Hydrolase_4"/>
    <property type="match status" value="1"/>
</dbReference>
<dbReference type="PANTHER" id="PTHR43265:SF1">
    <property type="entry name" value="ESTERASE ESTD"/>
    <property type="match status" value="1"/>
</dbReference>
<sequence>MKKHFLLFIILLISTSAFSQNVIQLFNSAGDFFKLLQEEKFTAAHALFDDNMKSKVSEENLKKLWTDLGAKYGKANSFDAVQSKAQGEFFAVTVEGKFANGEQNFLVGFDKAQKIVGLFLVPGKSAAAYAKPTYADTNLYTEKSVYLNSPGHQLAAIVTTPKNVKNFPVVVMVHGSGPGDMDETVGANKPFKDLAAGLAAKGIGSVRYVKRTLVYAQEFYKAFTVKEEVLDDAAAAIALAKTISGADAKKVFVLGHSLGGMLAPKIALASPDVAGIILAAAPARKLSDIIVDQNKYMFELAKDTTAAGKKQLADALIEIDKSRLTKLSPTLKADSIVVGLPASYWIDLNNYNQVNVAKMLKQKIYVLQGGNDFQVSKTDFDLWNVALGKKKNVQLKFYPELNHLLSPQTEKGTMAQYQNPVSVSEPLINDLAIWIKAK</sequence>
<gene>
    <name evidence="4" type="ORF">SAMN04488023_110135</name>
</gene>
<dbReference type="EMBL" id="FOGG01000010">
    <property type="protein sequence ID" value="SER52358.1"/>
    <property type="molecule type" value="Genomic_DNA"/>
</dbReference>
<dbReference type="InterPro" id="IPR053145">
    <property type="entry name" value="AB_hydrolase_Est10"/>
</dbReference>
<evidence type="ECO:0008006" key="6">
    <source>
        <dbReference type="Google" id="ProtNLM"/>
    </source>
</evidence>
<protein>
    <recommendedName>
        <fullName evidence="6">DUF3887 domain-containing protein</fullName>
    </recommendedName>
</protein>
<dbReference type="AlphaFoldDB" id="A0A1H9PW57"/>
<proteinExistence type="predicted"/>
<dbReference type="Pfam" id="PF13026">
    <property type="entry name" value="DUF3887"/>
    <property type="match status" value="1"/>
</dbReference>
<accession>A0A1H9PW57</accession>
<evidence type="ECO:0000256" key="1">
    <source>
        <dbReference type="SAM" id="SignalP"/>
    </source>
</evidence>
<keyword evidence="5" id="KW-1185">Reference proteome</keyword>
<dbReference type="RefSeq" id="WP_090883989.1">
    <property type="nucleotide sequence ID" value="NZ_FOGG01000010.1"/>
</dbReference>
<feature type="chain" id="PRO_5011474822" description="DUF3887 domain-containing protein" evidence="1">
    <location>
        <begin position="20"/>
        <end position="438"/>
    </location>
</feature>
<dbReference type="InterPro" id="IPR024981">
    <property type="entry name" value="DUF3887"/>
</dbReference>
<feature type="domain" description="DUF3887" evidence="3">
    <location>
        <begin position="31"/>
        <end position="118"/>
    </location>
</feature>
<dbReference type="SUPFAM" id="SSF53474">
    <property type="entry name" value="alpha/beta-Hydrolases"/>
    <property type="match status" value="1"/>
</dbReference>
<feature type="domain" description="Serine aminopeptidase S33" evidence="2">
    <location>
        <begin position="227"/>
        <end position="405"/>
    </location>
</feature>
<evidence type="ECO:0000313" key="4">
    <source>
        <dbReference type="EMBL" id="SER52358.1"/>
    </source>
</evidence>
<organism evidence="4 5">
    <name type="scientific">Pedobacter rhizosphaerae</name>
    <dbReference type="NCBI Taxonomy" id="390241"/>
    <lineage>
        <taxon>Bacteria</taxon>
        <taxon>Pseudomonadati</taxon>
        <taxon>Bacteroidota</taxon>
        <taxon>Sphingobacteriia</taxon>
        <taxon>Sphingobacteriales</taxon>
        <taxon>Sphingobacteriaceae</taxon>
        <taxon>Pedobacter</taxon>
    </lineage>
</organism>
<feature type="signal peptide" evidence="1">
    <location>
        <begin position="1"/>
        <end position="19"/>
    </location>
</feature>
<dbReference type="OrthoDB" id="9809549at2"/>
<evidence type="ECO:0000259" key="3">
    <source>
        <dbReference type="Pfam" id="PF13026"/>
    </source>
</evidence>
<dbReference type="PANTHER" id="PTHR43265">
    <property type="entry name" value="ESTERASE ESTD"/>
    <property type="match status" value="1"/>
</dbReference>
<keyword evidence="1" id="KW-0732">Signal</keyword>
<dbReference type="GO" id="GO:0052689">
    <property type="term" value="F:carboxylic ester hydrolase activity"/>
    <property type="evidence" value="ECO:0007669"/>
    <property type="project" value="TreeGrafter"/>
</dbReference>
<evidence type="ECO:0000259" key="2">
    <source>
        <dbReference type="Pfam" id="PF12146"/>
    </source>
</evidence>
<evidence type="ECO:0000313" key="5">
    <source>
        <dbReference type="Proteomes" id="UP000199572"/>
    </source>
</evidence>
<dbReference type="InterPro" id="IPR029058">
    <property type="entry name" value="AB_hydrolase_fold"/>
</dbReference>
<dbReference type="Gene3D" id="3.10.450.590">
    <property type="match status" value="1"/>
</dbReference>
<reference evidence="5" key="1">
    <citation type="submission" date="2016-10" db="EMBL/GenBank/DDBJ databases">
        <authorList>
            <person name="Varghese N."/>
            <person name="Submissions S."/>
        </authorList>
    </citation>
    <scope>NUCLEOTIDE SEQUENCE [LARGE SCALE GENOMIC DNA]</scope>
    <source>
        <strain evidence="5">DSM 18610</strain>
    </source>
</reference>
<dbReference type="STRING" id="390241.SAMN04488023_110135"/>
<name>A0A1H9PW57_9SPHI</name>
<dbReference type="Proteomes" id="UP000199572">
    <property type="component" value="Unassembled WGS sequence"/>
</dbReference>
<dbReference type="InterPro" id="IPR022742">
    <property type="entry name" value="Hydrolase_4"/>
</dbReference>
<dbReference type="Gene3D" id="3.40.50.1820">
    <property type="entry name" value="alpha/beta hydrolase"/>
    <property type="match status" value="1"/>
</dbReference>